<dbReference type="InterPro" id="IPR023395">
    <property type="entry name" value="MCP_dom_sf"/>
</dbReference>
<feature type="compositionally biased region" description="Basic and acidic residues" evidence="7">
    <location>
        <begin position="35"/>
        <end position="47"/>
    </location>
</feature>
<proteinExistence type="inferred from homology"/>
<keyword evidence="3 8" id="KW-0812">Transmembrane</keyword>
<dbReference type="Proteomes" id="UP000800040">
    <property type="component" value="Unassembled WGS sequence"/>
</dbReference>
<dbReference type="AlphaFoldDB" id="A0A6A5KJS0"/>
<dbReference type="GO" id="GO:0000460">
    <property type="term" value="P:maturation of 5.8S rRNA"/>
    <property type="evidence" value="ECO:0007669"/>
    <property type="project" value="TreeGrafter"/>
</dbReference>
<evidence type="ECO:0000256" key="7">
    <source>
        <dbReference type="SAM" id="MobiDB-lite"/>
    </source>
</evidence>
<dbReference type="GO" id="GO:0000470">
    <property type="term" value="P:maturation of LSU-rRNA"/>
    <property type="evidence" value="ECO:0007669"/>
    <property type="project" value="TreeGrafter"/>
</dbReference>
<feature type="compositionally biased region" description="Acidic residues" evidence="7">
    <location>
        <begin position="101"/>
        <end position="113"/>
    </location>
</feature>
<feature type="compositionally biased region" description="Polar residues" evidence="7">
    <location>
        <begin position="731"/>
        <end position="742"/>
    </location>
</feature>
<keyword evidence="4" id="KW-0999">Mitochondrion inner membrane</keyword>
<keyword evidence="5 8" id="KW-1133">Transmembrane helix</keyword>
<sequence>MVNTSLKRRRTEEQLRGKVPKKEKRKVKKQKHYHSSSEEEGGARDAPLRGSSLEPEEPFQPTGVNATLPGKKELSKQQLRKQAKFEAKKAAQQATAAEESSASDDDDNDDNDADTGAQQPKKPEPKFKASIPSKAPTKSALKKTAPVDHEAPLPSDVDDPDSSSHPSADDFSIADSESDTDASLSQTTKTSAPKPRKRNDPTAFATSIAKILNTKLPTAKRPEPILSRSKDAATANRALADAKLSEKARRQLVAEKKEARDKGRVRDVLGIHDLDTSTAAASARERELRRTAQKGVIKLFNAVRAAQVKGELAERESREGMVVGMGKREEKVKEMSKQGFLDMITVSKHTNYYRPSKSLACKFLVILGSLTTNPSNSLHILTWHPNRLVSVGPVRYLEGVRCVVFGYEGYVASGGAFVSFFGGWGWERRTLHRALGCRCGRAGRRGLKRSFGGVGAMVVVQVWGCVWLWCVVLVCECFSDKLPVPNCSIGVSGCGEVRRMRLLSSVPRSKLESKPVSPPSSARSGPGRGARKEKMGGSGHGEVSARRDSESLSTSASILPRPSPAEQNSPFPTTSTMASSRDAPNPLRPYYIPPSIGLPPDTPQNQSASSLPPAFHSSPSSSGKSSLGSQARDILSDIDYDSYFPENSPTIAGHAKKLLDHALWNYTSVLLAQPFEVAKTLLQVHEARGLVDGIGMGMGMGHKSRPESFASGKFEDYPPSDEESDEDSPGYFTSTAPRLNPTSPYSPAPSRSPYSPAASRSRSPRKRQRHIDSRSRSRTPTRPPPPTIRKLDLKRPDALLEVISQLWQKESAWGVWKATNCTFIYNFLLKTTEGWFRSLISALLNIPDPGLAGSGLGGLDILDSPSPLTSLGVAVAATAIAATLLAPLDMVRTRLIVTPISSSPRSIYPCLALLPSFSISPNLFPATLMHACIPTLISSSTPLFLRSTLSIDPILTPTTYSFSTFLSSMGELFVRLPLETVLRRGQVAALQDYENQRTPTPYSASSRPKSPDPAFHTIVEPGPYRGVLGTMWFIAREEGVTLQGPHPDKVASAKAQGFERPQRMRRGQGVHGLWRGWRVGVWGLVGVWGAAAMGGGGGEF</sequence>
<feature type="transmembrane region" description="Helical" evidence="8">
    <location>
        <begin position="451"/>
        <end position="474"/>
    </location>
</feature>
<keyword evidence="4" id="KW-0496">Mitochondrion</keyword>
<dbReference type="Pfam" id="PF07890">
    <property type="entry name" value="Rrp15p"/>
    <property type="match status" value="1"/>
</dbReference>
<organism evidence="9 10">
    <name type="scientific">Decorospora gaudefroyi</name>
    <dbReference type="NCBI Taxonomy" id="184978"/>
    <lineage>
        <taxon>Eukaryota</taxon>
        <taxon>Fungi</taxon>
        <taxon>Dikarya</taxon>
        <taxon>Ascomycota</taxon>
        <taxon>Pezizomycotina</taxon>
        <taxon>Dothideomycetes</taxon>
        <taxon>Pleosporomycetidae</taxon>
        <taxon>Pleosporales</taxon>
        <taxon>Pleosporineae</taxon>
        <taxon>Pleosporaceae</taxon>
        <taxon>Decorospora</taxon>
    </lineage>
</organism>
<feature type="compositionally biased region" description="Basic residues" evidence="7">
    <location>
        <begin position="18"/>
        <end position="34"/>
    </location>
</feature>
<dbReference type="OrthoDB" id="77989at2759"/>
<dbReference type="Gene3D" id="1.50.40.10">
    <property type="entry name" value="Mitochondrial carrier domain"/>
    <property type="match status" value="1"/>
</dbReference>
<feature type="compositionally biased region" description="Polar residues" evidence="7">
    <location>
        <begin position="565"/>
        <end position="579"/>
    </location>
</feature>
<keyword evidence="6 8" id="KW-0472">Membrane</keyword>
<dbReference type="GO" id="GO:0016020">
    <property type="term" value="C:membrane"/>
    <property type="evidence" value="ECO:0007669"/>
    <property type="project" value="UniProtKB-SubCell"/>
</dbReference>
<feature type="region of interest" description="Disordered" evidence="7">
    <location>
        <begin position="702"/>
        <end position="791"/>
    </location>
</feature>
<comment type="similarity">
    <text evidence="2">Belongs to the RRP15 family.</text>
</comment>
<evidence type="ECO:0000256" key="1">
    <source>
        <dbReference type="ARBA" id="ARBA00004370"/>
    </source>
</evidence>
<gene>
    <name evidence="9" type="ORF">BDW02DRAFT_646388</name>
</gene>
<feature type="compositionally biased region" description="Low complexity" evidence="7">
    <location>
        <begin position="90"/>
        <end position="100"/>
    </location>
</feature>
<feature type="compositionally biased region" description="Acidic residues" evidence="7">
    <location>
        <begin position="718"/>
        <end position="728"/>
    </location>
</feature>
<dbReference type="PANTHER" id="PTHR13245">
    <property type="entry name" value="RRP15-LIKE PROTEIN"/>
    <property type="match status" value="1"/>
</dbReference>
<keyword evidence="10" id="KW-1185">Reference proteome</keyword>
<feature type="region of interest" description="Disordered" evidence="7">
    <location>
        <begin position="1"/>
        <end position="202"/>
    </location>
</feature>
<protein>
    <submittedName>
        <fullName evidence="9">Rrp15p-domain-containing protein</fullName>
    </submittedName>
</protein>
<name>A0A6A5KJS0_9PLEO</name>
<evidence type="ECO:0000313" key="9">
    <source>
        <dbReference type="EMBL" id="KAF1836059.1"/>
    </source>
</evidence>
<dbReference type="EMBL" id="ML975278">
    <property type="protein sequence ID" value="KAF1836059.1"/>
    <property type="molecule type" value="Genomic_DNA"/>
</dbReference>
<dbReference type="InterPro" id="IPR012459">
    <property type="entry name" value="Rrp15"/>
</dbReference>
<evidence type="ECO:0000256" key="3">
    <source>
        <dbReference type="ARBA" id="ARBA00022692"/>
    </source>
</evidence>
<evidence type="ECO:0000256" key="8">
    <source>
        <dbReference type="SAM" id="Phobius"/>
    </source>
</evidence>
<evidence type="ECO:0000256" key="4">
    <source>
        <dbReference type="ARBA" id="ARBA00022792"/>
    </source>
</evidence>
<feature type="compositionally biased region" description="Low complexity" evidence="7">
    <location>
        <begin position="743"/>
        <end position="761"/>
    </location>
</feature>
<feature type="compositionally biased region" description="Polar residues" evidence="7">
    <location>
        <begin position="181"/>
        <end position="191"/>
    </location>
</feature>
<accession>A0A6A5KJS0</accession>
<feature type="compositionally biased region" description="Low complexity" evidence="7">
    <location>
        <begin position="607"/>
        <end position="629"/>
    </location>
</feature>
<dbReference type="SUPFAM" id="SSF103506">
    <property type="entry name" value="Mitochondrial carrier"/>
    <property type="match status" value="1"/>
</dbReference>
<dbReference type="GO" id="GO:0030687">
    <property type="term" value="C:preribosome, large subunit precursor"/>
    <property type="evidence" value="ECO:0007669"/>
    <property type="project" value="TreeGrafter"/>
</dbReference>
<feature type="region of interest" description="Disordered" evidence="7">
    <location>
        <begin position="508"/>
        <end position="629"/>
    </location>
</feature>
<reference evidence="9" key="1">
    <citation type="submission" date="2020-01" db="EMBL/GenBank/DDBJ databases">
        <authorList>
            <consortium name="DOE Joint Genome Institute"/>
            <person name="Haridas S."/>
            <person name="Albert R."/>
            <person name="Binder M."/>
            <person name="Bloem J."/>
            <person name="Labutti K."/>
            <person name="Salamov A."/>
            <person name="Andreopoulos B."/>
            <person name="Baker S.E."/>
            <person name="Barry K."/>
            <person name="Bills G."/>
            <person name="Bluhm B.H."/>
            <person name="Cannon C."/>
            <person name="Castanera R."/>
            <person name="Culley D.E."/>
            <person name="Daum C."/>
            <person name="Ezra D."/>
            <person name="Gonzalez J.B."/>
            <person name="Henrissat B."/>
            <person name="Kuo A."/>
            <person name="Liang C."/>
            <person name="Lipzen A."/>
            <person name="Lutzoni F."/>
            <person name="Magnuson J."/>
            <person name="Mondo S."/>
            <person name="Nolan M."/>
            <person name="Ohm R."/>
            <person name="Pangilinan J."/>
            <person name="Park H.-J."/>
            <person name="Ramirez L."/>
            <person name="Alfaro M."/>
            <person name="Sun H."/>
            <person name="Tritt A."/>
            <person name="Yoshinaga Y."/>
            <person name="Zwiers L.-H."/>
            <person name="Turgeon B.G."/>
            <person name="Goodwin S.B."/>
            <person name="Spatafora J.W."/>
            <person name="Crous P.W."/>
            <person name="Grigoriev I.V."/>
        </authorList>
    </citation>
    <scope>NUCLEOTIDE SEQUENCE</scope>
    <source>
        <strain evidence="9">P77</strain>
    </source>
</reference>
<evidence type="ECO:0000256" key="5">
    <source>
        <dbReference type="ARBA" id="ARBA00022989"/>
    </source>
</evidence>
<evidence type="ECO:0000256" key="2">
    <source>
        <dbReference type="ARBA" id="ARBA00007462"/>
    </source>
</evidence>
<feature type="region of interest" description="Disordered" evidence="7">
    <location>
        <begin position="993"/>
        <end position="1013"/>
    </location>
</feature>
<dbReference type="PANTHER" id="PTHR13245:SF14">
    <property type="entry name" value="RRP15-LIKE PROTEIN"/>
    <property type="match status" value="1"/>
</dbReference>
<feature type="compositionally biased region" description="Polar residues" evidence="7">
    <location>
        <begin position="996"/>
        <end position="1008"/>
    </location>
</feature>
<comment type="subcellular location">
    <subcellularLocation>
        <location evidence="1">Membrane</location>
    </subcellularLocation>
</comment>
<evidence type="ECO:0000256" key="6">
    <source>
        <dbReference type="ARBA" id="ARBA00023136"/>
    </source>
</evidence>
<evidence type="ECO:0000313" key="10">
    <source>
        <dbReference type="Proteomes" id="UP000800040"/>
    </source>
</evidence>